<proteinExistence type="predicted"/>
<feature type="domain" description="N-acetyltransferase" evidence="1">
    <location>
        <begin position="114"/>
        <end position="296"/>
    </location>
</feature>
<organism evidence="2">
    <name type="scientific">Anthurium amnicola</name>
    <dbReference type="NCBI Taxonomy" id="1678845"/>
    <lineage>
        <taxon>Eukaryota</taxon>
        <taxon>Viridiplantae</taxon>
        <taxon>Streptophyta</taxon>
        <taxon>Embryophyta</taxon>
        <taxon>Tracheophyta</taxon>
        <taxon>Spermatophyta</taxon>
        <taxon>Magnoliopsida</taxon>
        <taxon>Liliopsida</taxon>
        <taxon>Araceae</taxon>
        <taxon>Pothoideae</taxon>
        <taxon>Potheae</taxon>
        <taxon>Anthurium</taxon>
    </lineage>
</organism>
<name>A0A1D1Y3S3_9ARAE</name>
<keyword evidence="2" id="KW-0808">Transferase</keyword>
<dbReference type="GO" id="GO:0009507">
    <property type="term" value="C:chloroplast"/>
    <property type="evidence" value="ECO:0007669"/>
    <property type="project" value="TreeGrafter"/>
</dbReference>
<protein>
    <submittedName>
        <fullName evidence="2">N-alpha-acetyltransferase 30</fullName>
    </submittedName>
</protein>
<gene>
    <name evidence="2" type="primary">MAK3</name>
    <name evidence="2" type="ORF">g.123587</name>
</gene>
<dbReference type="SUPFAM" id="SSF55729">
    <property type="entry name" value="Acyl-CoA N-acyltransferases (Nat)"/>
    <property type="match status" value="1"/>
</dbReference>
<feature type="non-terminal residue" evidence="2">
    <location>
        <position position="1"/>
    </location>
</feature>
<dbReference type="InterPro" id="IPR000182">
    <property type="entry name" value="GNAT_dom"/>
</dbReference>
<dbReference type="PANTHER" id="PTHR47876:SF2">
    <property type="entry name" value="GCN5-RELATED N-ACETYLTRANSFERASE 7, CHLOROPLASTIC"/>
    <property type="match status" value="1"/>
</dbReference>
<dbReference type="InterPro" id="IPR016181">
    <property type="entry name" value="Acyl_CoA_acyltransferase"/>
</dbReference>
<dbReference type="Pfam" id="PF00583">
    <property type="entry name" value="Acetyltransf_1"/>
    <property type="match status" value="1"/>
</dbReference>
<dbReference type="EMBL" id="GDJX01018698">
    <property type="protein sequence ID" value="JAT49238.1"/>
    <property type="molecule type" value="Transcribed_RNA"/>
</dbReference>
<dbReference type="PROSITE" id="PS51186">
    <property type="entry name" value="GNAT"/>
    <property type="match status" value="1"/>
</dbReference>
<dbReference type="AlphaFoldDB" id="A0A1D1Y3S3"/>
<dbReference type="Gene3D" id="3.40.630.30">
    <property type="match status" value="1"/>
</dbReference>
<dbReference type="PANTHER" id="PTHR47876">
    <property type="entry name" value="OS08G0260000 PROTEIN"/>
    <property type="match status" value="1"/>
</dbReference>
<accession>A0A1D1Y3S3</accession>
<evidence type="ECO:0000313" key="2">
    <source>
        <dbReference type="EMBL" id="JAT49238.1"/>
    </source>
</evidence>
<dbReference type="GO" id="GO:0016747">
    <property type="term" value="F:acyltransferase activity, transferring groups other than amino-acyl groups"/>
    <property type="evidence" value="ECO:0007669"/>
    <property type="project" value="InterPro"/>
</dbReference>
<reference evidence="2" key="1">
    <citation type="submission" date="2015-07" db="EMBL/GenBank/DDBJ databases">
        <title>Transcriptome Assembly of Anthurium amnicola.</title>
        <authorList>
            <person name="Suzuki J."/>
        </authorList>
    </citation>
    <scope>NUCLEOTIDE SEQUENCE</scope>
</reference>
<dbReference type="CDD" id="cd04301">
    <property type="entry name" value="NAT_SF"/>
    <property type="match status" value="1"/>
</dbReference>
<sequence>TLLYHNQIATRTGGAAAEMASSAASPPCVRLLPAAPRRSCGAGSAISPPSAAPGASMARPSPLLHSSLSAAGRADRLRCVAPPLCEHETPTLDWSSVSIGEAMADDELRAAVRLRVRSFYEFNQSYNIEGHKDCVVEREFEALKERVAGKRTGFRRVACINATLPLSYSLSSADDLCSACKFSDAGEQRVVVGTLDLNQCLWLADELTGKRPEGTGDTTRAYLSNVCIAKELHRNGLGRALVLRSKKVAKDWGITDLYVHVAVDNEAAKKLYEKTGFIYENEEPAWQARFLGRPRRFLLWTDLTQTNSL</sequence>
<evidence type="ECO:0000259" key="1">
    <source>
        <dbReference type="PROSITE" id="PS51186"/>
    </source>
</evidence>